<name>A0A660KRB7_9ROSI</name>
<dbReference type="EMBL" id="CM017324">
    <property type="protein sequence ID" value="KAE8038344.1"/>
    <property type="molecule type" value="Genomic_DNA"/>
</dbReference>
<protein>
    <submittedName>
        <fullName evidence="1">Uncharacterized protein</fullName>
    </submittedName>
</protein>
<proteinExistence type="predicted"/>
<sequence>MCASFNFVSATVWASAVSTLAKFGTMFNSLKTLMHRSGQKWDKLYIFLKLKTPHPIQRNMLTIFLSHGASLPGSLLVYTGRKVHNMGDVDPDHLWVEHRRRYGRYVRYRNRTLSTYDSLKDLIWRDGDHV</sequence>
<accession>A0A660KRB7</accession>
<organism evidence="1 2">
    <name type="scientific">Carpinus fangiana</name>
    <dbReference type="NCBI Taxonomy" id="176857"/>
    <lineage>
        <taxon>Eukaryota</taxon>
        <taxon>Viridiplantae</taxon>
        <taxon>Streptophyta</taxon>
        <taxon>Embryophyta</taxon>
        <taxon>Tracheophyta</taxon>
        <taxon>Spermatophyta</taxon>
        <taxon>Magnoliopsida</taxon>
        <taxon>eudicotyledons</taxon>
        <taxon>Gunneridae</taxon>
        <taxon>Pentapetalae</taxon>
        <taxon>rosids</taxon>
        <taxon>fabids</taxon>
        <taxon>Fagales</taxon>
        <taxon>Betulaceae</taxon>
        <taxon>Carpinus</taxon>
    </lineage>
</organism>
<evidence type="ECO:0000313" key="1">
    <source>
        <dbReference type="EMBL" id="KAE8038344.1"/>
    </source>
</evidence>
<gene>
    <name evidence="1" type="ORF">FH972_010866</name>
</gene>
<keyword evidence="2" id="KW-1185">Reference proteome</keyword>
<dbReference type="AlphaFoldDB" id="A0A660KRB7"/>
<reference evidence="1 2" key="1">
    <citation type="submission" date="2019-06" db="EMBL/GenBank/DDBJ databases">
        <title>A chromosomal-level reference genome of Carpinus fangiana (Coryloideae, Betulaceae).</title>
        <authorList>
            <person name="Yang X."/>
            <person name="Wang Z."/>
            <person name="Zhang L."/>
            <person name="Hao G."/>
            <person name="Liu J."/>
            <person name="Yang Y."/>
        </authorList>
    </citation>
    <scope>NUCLEOTIDE SEQUENCE [LARGE SCALE GENOMIC DNA]</scope>
    <source>
        <strain evidence="1">Cfa_2016G</strain>
        <tissue evidence="1">Leaf</tissue>
    </source>
</reference>
<evidence type="ECO:0000313" key="2">
    <source>
        <dbReference type="Proteomes" id="UP000327013"/>
    </source>
</evidence>
<dbReference type="Proteomes" id="UP000327013">
    <property type="component" value="Chromosome 4"/>
</dbReference>